<dbReference type="InterPro" id="IPR050827">
    <property type="entry name" value="CRP1_MDG1_kinase"/>
</dbReference>
<comment type="subcellular location">
    <subcellularLocation>
        <location evidence="1">Cytoplasm</location>
    </subcellularLocation>
</comment>
<evidence type="ECO:0000313" key="6">
    <source>
        <dbReference type="EMBL" id="RKP23889.1"/>
    </source>
</evidence>
<dbReference type="Gene3D" id="6.20.250.60">
    <property type="match status" value="1"/>
</dbReference>
<dbReference type="InterPro" id="IPR006828">
    <property type="entry name" value="ASC_dom"/>
</dbReference>
<keyword evidence="7" id="KW-1185">Reference proteome</keyword>
<dbReference type="Gene3D" id="2.60.40.10">
    <property type="entry name" value="Immunoglobulins"/>
    <property type="match status" value="1"/>
</dbReference>
<feature type="compositionally biased region" description="Low complexity" evidence="4">
    <location>
        <begin position="107"/>
        <end position="121"/>
    </location>
</feature>
<feature type="non-terminal residue" evidence="6">
    <location>
        <position position="1"/>
    </location>
</feature>
<dbReference type="InterPro" id="IPR014756">
    <property type="entry name" value="Ig_E-set"/>
</dbReference>
<dbReference type="SUPFAM" id="SSF160219">
    <property type="entry name" value="AMPKBI-like"/>
    <property type="match status" value="1"/>
</dbReference>
<dbReference type="InterPro" id="IPR013783">
    <property type="entry name" value="Ig-like_fold"/>
</dbReference>
<dbReference type="PANTHER" id="PTHR10343:SF84">
    <property type="entry name" value="5'-AMP-ACTIVATED PROTEIN KINASE SUBUNIT BETA-1"/>
    <property type="match status" value="1"/>
</dbReference>
<reference evidence="7" key="1">
    <citation type="journal article" date="2018" name="Nat. Microbiol.">
        <title>Leveraging single-cell genomics to expand the fungal tree of life.</title>
        <authorList>
            <person name="Ahrendt S.R."/>
            <person name="Quandt C.A."/>
            <person name="Ciobanu D."/>
            <person name="Clum A."/>
            <person name="Salamov A."/>
            <person name="Andreopoulos B."/>
            <person name="Cheng J.F."/>
            <person name="Woyke T."/>
            <person name="Pelin A."/>
            <person name="Henrissat B."/>
            <person name="Reynolds N.K."/>
            <person name="Benny G.L."/>
            <person name="Smith M.E."/>
            <person name="James T.Y."/>
            <person name="Grigoriev I.V."/>
        </authorList>
    </citation>
    <scope>NUCLEOTIDE SEQUENCE [LARGE SCALE GENOMIC DNA]</scope>
    <source>
        <strain evidence="7">Benny S71-1</strain>
    </source>
</reference>
<dbReference type="CDD" id="cd02859">
    <property type="entry name" value="E_set_AMPKbeta_like_N"/>
    <property type="match status" value="1"/>
</dbReference>
<dbReference type="OrthoDB" id="531008at2759"/>
<name>A0A4V1J156_9FUNG</name>
<comment type="similarity">
    <text evidence="2">Belongs to the 5'-AMP-activated protein kinase beta subunit family.</text>
</comment>
<dbReference type="GO" id="GO:0031588">
    <property type="term" value="C:nucleotide-activated protein kinase complex"/>
    <property type="evidence" value="ECO:0007669"/>
    <property type="project" value="TreeGrafter"/>
</dbReference>
<dbReference type="GO" id="GO:0007165">
    <property type="term" value="P:signal transduction"/>
    <property type="evidence" value="ECO:0007669"/>
    <property type="project" value="UniProtKB-ARBA"/>
</dbReference>
<evidence type="ECO:0000256" key="3">
    <source>
        <dbReference type="ARBA" id="ARBA00022490"/>
    </source>
</evidence>
<sequence>VSTMITWNGGGHVVYVTGTFNRWRRKIKLLKRQAHRCVSMHDDDFTAVIPLPVGTHQLKFIVDDEWRCSDELATAPDVNGNLVNYITVDPEMLTNDPGMLPMETHGGESYPSYSSSPDGSYTSDRPAYLDQALQPPILSASVRRMQPPALPPHLEHVLLNNATVSRDDDSALPAPHHVELNHLYACSIRDGVMAMATTKRYREKVSEHHHHHYTTMTGWDGQRLMCTRMILWRASISPRFITSPSSMPRPPRRHRRPKDGCCYNNYMMFNQVCYNKCVINYSGSPS</sequence>
<evidence type="ECO:0000256" key="1">
    <source>
        <dbReference type="ARBA" id="ARBA00004496"/>
    </source>
</evidence>
<dbReference type="SMART" id="SM01010">
    <property type="entry name" value="AMPKBI"/>
    <property type="match status" value="1"/>
</dbReference>
<evidence type="ECO:0000259" key="5">
    <source>
        <dbReference type="SMART" id="SM01010"/>
    </source>
</evidence>
<dbReference type="GO" id="GO:0016301">
    <property type="term" value="F:kinase activity"/>
    <property type="evidence" value="ECO:0007669"/>
    <property type="project" value="UniProtKB-KW"/>
</dbReference>
<dbReference type="GO" id="GO:0019901">
    <property type="term" value="F:protein kinase binding"/>
    <property type="evidence" value="ECO:0007669"/>
    <property type="project" value="TreeGrafter"/>
</dbReference>
<keyword evidence="6" id="KW-0418">Kinase</keyword>
<dbReference type="SUPFAM" id="SSF81296">
    <property type="entry name" value="E set domains"/>
    <property type="match status" value="1"/>
</dbReference>
<organism evidence="6 7">
    <name type="scientific">Syncephalis pseudoplumigaleata</name>
    <dbReference type="NCBI Taxonomy" id="1712513"/>
    <lineage>
        <taxon>Eukaryota</taxon>
        <taxon>Fungi</taxon>
        <taxon>Fungi incertae sedis</taxon>
        <taxon>Zoopagomycota</taxon>
        <taxon>Zoopagomycotina</taxon>
        <taxon>Zoopagomycetes</taxon>
        <taxon>Zoopagales</taxon>
        <taxon>Piptocephalidaceae</taxon>
        <taxon>Syncephalis</taxon>
    </lineage>
</organism>
<dbReference type="AlphaFoldDB" id="A0A4V1J156"/>
<evidence type="ECO:0000256" key="4">
    <source>
        <dbReference type="SAM" id="MobiDB-lite"/>
    </source>
</evidence>
<proteinExistence type="inferred from homology"/>
<evidence type="ECO:0000256" key="2">
    <source>
        <dbReference type="ARBA" id="ARBA00010926"/>
    </source>
</evidence>
<gene>
    <name evidence="6" type="ORF">SYNPS1DRAFT_17950</name>
</gene>
<dbReference type="InterPro" id="IPR037256">
    <property type="entry name" value="ASC_dom_sf"/>
</dbReference>
<keyword evidence="6" id="KW-0808">Transferase</keyword>
<feature type="region of interest" description="Disordered" evidence="4">
    <location>
        <begin position="102"/>
        <end position="121"/>
    </location>
</feature>
<protein>
    <submittedName>
        <fullName evidence="6">5'-AMP-activated protein kinase beta subunit, interation domain-containing protein</fullName>
    </submittedName>
</protein>
<evidence type="ECO:0000313" key="7">
    <source>
        <dbReference type="Proteomes" id="UP000278143"/>
    </source>
</evidence>
<dbReference type="Pfam" id="PF16561">
    <property type="entry name" value="AMPK1_CBM"/>
    <property type="match status" value="1"/>
</dbReference>
<dbReference type="PANTHER" id="PTHR10343">
    <property type="entry name" value="5'-AMP-ACTIVATED PROTEIN KINASE , BETA SUBUNIT"/>
    <property type="match status" value="1"/>
</dbReference>
<accession>A0A4V1J156</accession>
<dbReference type="EMBL" id="KZ990605">
    <property type="protein sequence ID" value="RKP23889.1"/>
    <property type="molecule type" value="Genomic_DNA"/>
</dbReference>
<dbReference type="Proteomes" id="UP000278143">
    <property type="component" value="Unassembled WGS sequence"/>
</dbReference>
<dbReference type="InterPro" id="IPR032640">
    <property type="entry name" value="AMPK1_CBM"/>
</dbReference>
<dbReference type="GO" id="GO:0005634">
    <property type="term" value="C:nucleus"/>
    <property type="evidence" value="ECO:0007669"/>
    <property type="project" value="TreeGrafter"/>
</dbReference>
<feature type="domain" description="Association with the SNF1 complex (ASC)" evidence="5">
    <location>
        <begin position="114"/>
        <end position="209"/>
    </location>
</feature>
<dbReference type="Pfam" id="PF04739">
    <property type="entry name" value="AMPKBI"/>
    <property type="match status" value="1"/>
</dbReference>
<keyword evidence="3" id="KW-0963">Cytoplasm</keyword>
<dbReference type="GO" id="GO:0005737">
    <property type="term" value="C:cytoplasm"/>
    <property type="evidence" value="ECO:0007669"/>
    <property type="project" value="UniProtKB-SubCell"/>
</dbReference>
<dbReference type="FunFam" id="2.60.40.10:FF:000562">
    <property type="entry name" value="Snf1 kinase complex beta-subunit Gal83"/>
    <property type="match status" value="1"/>
</dbReference>